<protein>
    <submittedName>
        <fullName evidence="1">Uncharacterized protein</fullName>
    </submittedName>
</protein>
<name>A0A841RAF0_9SPIO</name>
<keyword evidence="2" id="KW-1185">Reference proteome</keyword>
<evidence type="ECO:0000313" key="1">
    <source>
        <dbReference type="EMBL" id="MBB6479990.1"/>
    </source>
</evidence>
<dbReference type="Proteomes" id="UP000587760">
    <property type="component" value="Unassembled WGS sequence"/>
</dbReference>
<sequence length="72" mass="8272">MNIVTLKYFEDLDLLCAHLQGQGVEESYSELKNLYFDEFLKSRNEILPLAPAGGPYPSTHEEFLRLGVRILE</sequence>
<proteinExistence type="predicted"/>
<evidence type="ECO:0000313" key="2">
    <source>
        <dbReference type="Proteomes" id="UP000587760"/>
    </source>
</evidence>
<dbReference type="RefSeq" id="WP_184745721.1">
    <property type="nucleotide sequence ID" value="NZ_JACHGJ010000002.1"/>
</dbReference>
<accession>A0A841RAF0</accession>
<dbReference type="EMBL" id="JACHGJ010000002">
    <property type="protein sequence ID" value="MBB6479990.1"/>
    <property type="molecule type" value="Genomic_DNA"/>
</dbReference>
<comment type="caution">
    <text evidence="1">The sequence shown here is derived from an EMBL/GenBank/DDBJ whole genome shotgun (WGS) entry which is preliminary data.</text>
</comment>
<reference evidence="1 2" key="1">
    <citation type="submission" date="2020-08" db="EMBL/GenBank/DDBJ databases">
        <title>Genomic Encyclopedia of Type Strains, Phase IV (KMG-IV): sequencing the most valuable type-strain genomes for metagenomic binning, comparative biology and taxonomic classification.</title>
        <authorList>
            <person name="Goeker M."/>
        </authorList>
    </citation>
    <scope>NUCLEOTIDE SEQUENCE [LARGE SCALE GENOMIC DNA]</scope>
    <source>
        <strain evidence="1 2">DSM 2461</strain>
    </source>
</reference>
<dbReference type="AlphaFoldDB" id="A0A841RAF0"/>
<gene>
    <name evidence="1" type="ORF">HNR50_001648</name>
</gene>
<organism evidence="1 2">
    <name type="scientific">Spirochaeta isovalerica</name>
    <dbReference type="NCBI Taxonomy" id="150"/>
    <lineage>
        <taxon>Bacteria</taxon>
        <taxon>Pseudomonadati</taxon>
        <taxon>Spirochaetota</taxon>
        <taxon>Spirochaetia</taxon>
        <taxon>Spirochaetales</taxon>
        <taxon>Spirochaetaceae</taxon>
        <taxon>Spirochaeta</taxon>
    </lineage>
</organism>